<feature type="compositionally biased region" description="Low complexity" evidence="4">
    <location>
        <begin position="38"/>
        <end position="57"/>
    </location>
</feature>
<feature type="region of interest" description="Disordered" evidence="4">
    <location>
        <begin position="33"/>
        <end position="57"/>
    </location>
</feature>
<dbReference type="InterPro" id="IPR010068">
    <property type="entry name" value="Peri-bd_TauA"/>
</dbReference>
<comment type="caution">
    <text evidence="7">The sequence shown here is derived from an EMBL/GenBank/DDBJ whole genome shotgun (WGS) entry which is preliminary data.</text>
</comment>
<name>A0A917LTL8_9BACL</name>
<dbReference type="GO" id="GO:0042597">
    <property type="term" value="C:periplasmic space"/>
    <property type="evidence" value="ECO:0007669"/>
    <property type="project" value="UniProtKB-SubCell"/>
</dbReference>
<protein>
    <submittedName>
        <fullName evidence="7">Glycine/betaine ABC transporter substrate-binding protein</fullName>
    </submittedName>
</protein>
<keyword evidence="3 5" id="KW-0732">Signal</keyword>
<feature type="domain" description="Solute-binding protein family 3/N-terminal" evidence="6">
    <location>
        <begin position="64"/>
        <end position="286"/>
    </location>
</feature>
<evidence type="ECO:0000313" key="7">
    <source>
        <dbReference type="EMBL" id="GGG56119.1"/>
    </source>
</evidence>
<dbReference type="PROSITE" id="PS51257">
    <property type="entry name" value="PROKAR_LIPOPROTEIN"/>
    <property type="match status" value="1"/>
</dbReference>
<feature type="chain" id="PRO_5039719888" evidence="5">
    <location>
        <begin position="24"/>
        <end position="369"/>
    </location>
</feature>
<dbReference type="GO" id="GO:0042918">
    <property type="term" value="P:alkanesulfonate transmembrane transport"/>
    <property type="evidence" value="ECO:0007669"/>
    <property type="project" value="TreeGrafter"/>
</dbReference>
<feature type="signal peptide" evidence="5">
    <location>
        <begin position="1"/>
        <end position="23"/>
    </location>
</feature>
<dbReference type="AlphaFoldDB" id="A0A917LTL8"/>
<evidence type="ECO:0000256" key="2">
    <source>
        <dbReference type="ARBA" id="ARBA00010742"/>
    </source>
</evidence>
<sequence length="369" mass="38968">MKSKTRNYTVLSILLIALTTMLAGCGADKGNNAPAKETASATVSPSSAAAPEKTAEAAPVQPKEVKIGFQIIPNAELLVKAQGLVEKKFPDVKVTWLQFDSGRDVNTAIASGGIDLGLAGSVPVAIGLASQLPYQVYFLHDVIGDNEALAVRNSSNIAGVKDLAGKKIAVPFGSTTHFSLLAALKQEGVDPKSVTILDLQPPDIVAAWQRKDIDGAFVWQPSLAKLVADDGKIIISAKALAEKGSITADVGVVRSEFAKQYPQFLKDYVGLLDEAVQLYRTNPNEAAKSLAPLLSQPEADTLSQMNELVWLLSSEQSTESYLGTGTGVSGFAQVLQATGEFLVEQQTIPSAPDATVYQQGIYNEALAGK</sequence>
<evidence type="ECO:0000259" key="6">
    <source>
        <dbReference type="SMART" id="SM00062"/>
    </source>
</evidence>
<dbReference type="Pfam" id="PF13379">
    <property type="entry name" value="NMT1_2"/>
    <property type="match status" value="1"/>
</dbReference>
<keyword evidence="8" id="KW-1185">Reference proteome</keyword>
<dbReference type="PANTHER" id="PTHR30024">
    <property type="entry name" value="ALIPHATIC SULFONATES-BINDING PROTEIN-RELATED"/>
    <property type="match status" value="1"/>
</dbReference>
<evidence type="ECO:0000256" key="1">
    <source>
        <dbReference type="ARBA" id="ARBA00004418"/>
    </source>
</evidence>
<dbReference type="Proteomes" id="UP000600247">
    <property type="component" value="Unassembled WGS sequence"/>
</dbReference>
<dbReference type="RefSeq" id="WP_188887463.1">
    <property type="nucleotide sequence ID" value="NZ_BMHY01000001.1"/>
</dbReference>
<organism evidence="7 8">
    <name type="scientific">Paenibacillus radicis</name>
    <name type="common">ex Gao et al. 2016</name>
    <dbReference type="NCBI Taxonomy" id="1737354"/>
    <lineage>
        <taxon>Bacteria</taxon>
        <taxon>Bacillati</taxon>
        <taxon>Bacillota</taxon>
        <taxon>Bacilli</taxon>
        <taxon>Bacillales</taxon>
        <taxon>Paenibacillaceae</taxon>
        <taxon>Paenibacillus</taxon>
    </lineage>
</organism>
<evidence type="ECO:0000256" key="3">
    <source>
        <dbReference type="ARBA" id="ARBA00022729"/>
    </source>
</evidence>
<dbReference type="PANTHER" id="PTHR30024:SF47">
    <property type="entry name" value="TAURINE-BINDING PERIPLASMIC PROTEIN"/>
    <property type="match status" value="1"/>
</dbReference>
<dbReference type="Gene3D" id="3.40.190.10">
    <property type="entry name" value="Periplasmic binding protein-like II"/>
    <property type="match status" value="2"/>
</dbReference>
<gene>
    <name evidence="7" type="ORF">GCM10010918_06300</name>
</gene>
<dbReference type="SMART" id="SM00062">
    <property type="entry name" value="PBPb"/>
    <property type="match status" value="1"/>
</dbReference>
<accession>A0A917LTL8</accession>
<reference evidence="7 8" key="1">
    <citation type="journal article" date="2014" name="Int. J. Syst. Evol. Microbiol.">
        <title>Complete genome sequence of Corynebacterium casei LMG S-19264T (=DSM 44701T), isolated from a smear-ripened cheese.</title>
        <authorList>
            <consortium name="US DOE Joint Genome Institute (JGI-PGF)"/>
            <person name="Walter F."/>
            <person name="Albersmeier A."/>
            <person name="Kalinowski J."/>
            <person name="Ruckert C."/>
        </authorList>
    </citation>
    <scope>NUCLEOTIDE SEQUENCE [LARGE SCALE GENOMIC DNA]</scope>
    <source>
        <strain evidence="7 8">CGMCC 1.15286</strain>
    </source>
</reference>
<evidence type="ECO:0000256" key="5">
    <source>
        <dbReference type="SAM" id="SignalP"/>
    </source>
</evidence>
<proteinExistence type="inferred from homology"/>
<comment type="similarity">
    <text evidence="2">Belongs to the bacterial solute-binding protein SsuA/TauA family.</text>
</comment>
<dbReference type="SUPFAM" id="SSF53850">
    <property type="entry name" value="Periplasmic binding protein-like II"/>
    <property type="match status" value="1"/>
</dbReference>
<comment type="subcellular location">
    <subcellularLocation>
        <location evidence="1">Periplasm</location>
    </subcellularLocation>
</comment>
<dbReference type="CDD" id="cd13560">
    <property type="entry name" value="PBP2_taurine"/>
    <property type="match status" value="1"/>
</dbReference>
<evidence type="ECO:0000256" key="4">
    <source>
        <dbReference type="SAM" id="MobiDB-lite"/>
    </source>
</evidence>
<evidence type="ECO:0000313" key="8">
    <source>
        <dbReference type="Proteomes" id="UP000600247"/>
    </source>
</evidence>
<dbReference type="InterPro" id="IPR001638">
    <property type="entry name" value="Solute-binding_3/MltF_N"/>
</dbReference>
<dbReference type="EMBL" id="BMHY01000001">
    <property type="protein sequence ID" value="GGG56119.1"/>
    <property type="molecule type" value="Genomic_DNA"/>
</dbReference>